<comment type="subcellular location">
    <subcellularLocation>
        <location evidence="1 7">Mitochondrion</location>
    </subcellularLocation>
</comment>
<evidence type="ECO:0000256" key="7">
    <source>
        <dbReference type="RuleBase" id="RU364114"/>
    </source>
</evidence>
<comment type="caution">
    <text evidence="8">The sequence shown here is derived from an EMBL/GenBank/DDBJ whole genome shotgun (WGS) entry which is preliminary data.</text>
</comment>
<keyword evidence="5 7" id="KW-0496">Mitochondrion</keyword>
<dbReference type="Proteomes" id="UP001208570">
    <property type="component" value="Unassembled WGS sequence"/>
</dbReference>
<dbReference type="GO" id="GO:0035243">
    <property type="term" value="F:protein-arginine omega-N symmetric methyltransferase activity"/>
    <property type="evidence" value="ECO:0007669"/>
    <property type="project" value="UniProtKB-EC"/>
</dbReference>
<reference evidence="8" key="1">
    <citation type="journal article" date="2023" name="Mol. Biol. Evol.">
        <title>Third-Generation Sequencing Reveals the Adaptive Role of the Epigenome in Three Deep-Sea Polychaetes.</title>
        <authorList>
            <person name="Perez M."/>
            <person name="Aroh O."/>
            <person name="Sun Y."/>
            <person name="Lan Y."/>
            <person name="Juniper S.K."/>
            <person name="Young C.R."/>
            <person name="Angers B."/>
            <person name="Qian P.Y."/>
        </authorList>
    </citation>
    <scope>NUCLEOTIDE SEQUENCE</scope>
    <source>
        <strain evidence="8">P08H-3</strain>
    </source>
</reference>
<comment type="similarity">
    <text evidence="2 7">Belongs to the NDUFAF7 family.</text>
</comment>
<dbReference type="AlphaFoldDB" id="A0AAD9J1Y5"/>
<protein>
    <recommendedName>
        <fullName evidence="7">Protein arginine methyltransferase NDUFAF7</fullName>
        <ecNumber evidence="7">2.1.1.320</ecNumber>
    </recommendedName>
</protein>
<evidence type="ECO:0000256" key="5">
    <source>
        <dbReference type="ARBA" id="ARBA00023128"/>
    </source>
</evidence>
<dbReference type="InterPro" id="IPR003788">
    <property type="entry name" value="NDUFAF7"/>
</dbReference>
<dbReference type="EMBL" id="JAODUP010000725">
    <property type="protein sequence ID" value="KAK2144859.1"/>
    <property type="molecule type" value="Genomic_DNA"/>
</dbReference>
<dbReference type="InterPro" id="IPR038375">
    <property type="entry name" value="NDUFAF7_sf"/>
</dbReference>
<gene>
    <name evidence="8" type="ORF">LSH36_725g01093</name>
</gene>
<organism evidence="8 9">
    <name type="scientific">Paralvinella palmiformis</name>
    <dbReference type="NCBI Taxonomy" id="53620"/>
    <lineage>
        <taxon>Eukaryota</taxon>
        <taxon>Metazoa</taxon>
        <taxon>Spiralia</taxon>
        <taxon>Lophotrochozoa</taxon>
        <taxon>Annelida</taxon>
        <taxon>Polychaeta</taxon>
        <taxon>Sedentaria</taxon>
        <taxon>Canalipalpata</taxon>
        <taxon>Terebellida</taxon>
        <taxon>Terebelliformia</taxon>
        <taxon>Alvinellidae</taxon>
        <taxon>Paralvinella</taxon>
    </lineage>
</organism>
<dbReference type="PANTHER" id="PTHR12049">
    <property type="entry name" value="PROTEIN ARGININE METHYLTRANSFERASE NDUFAF7, MITOCHONDRIAL"/>
    <property type="match status" value="1"/>
</dbReference>
<evidence type="ECO:0000256" key="2">
    <source>
        <dbReference type="ARBA" id="ARBA00005891"/>
    </source>
</evidence>
<evidence type="ECO:0000256" key="6">
    <source>
        <dbReference type="ARBA" id="ARBA00048612"/>
    </source>
</evidence>
<keyword evidence="4 7" id="KW-0808">Transferase</keyword>
<evidence type="ECO:0000256" key="4">
    <source>
        <dbReference type="ARBA" id="ARBA00022679"/>
    </source>
</evidence>
<proteinExistence type="inferred from homology"/>
<evidence type="ECO:0000313" key="9">
    <source>
        <dbReference type="Proteomes" id="UP001208570"/>
    </source>
</evidence>
<dbReference type="EC" id="2.1.1.320" evidence="7"/>
<dbReference type="Gene3D" id="3.40.50.12710">
    <property type="match status" value="1"/>
</dbReference>
<dbReference type="PANTHER" id="PTHR12049:SF7">
    <property type="entry name" value="PROTEIN ARGININE METHYLTRANSFERASE NDUFAF7, MITOCHONDRIAL"/>
    <property type="match status" value="1"/>
</dbReference>
<evidence type="ECO:0000313" key="8">
    <source>
        <dbReference type="EMBL" id="KAK2144859.1"/>
    </source>
</evidence>
<sequence length="332" mass="38098">MRFFLKLQLIGIWCINEWMRSGSPSDVRIVELGPGRGTLMDDVLRAFSKLKMRNVMSVHLVEVSPTLSEIQMRKLADPLEECLTSSNENWYQRCKSIHGPEVSWYKELSDVPKGFSFYVAHEFFDALPVHIFQKKNQVWHEMLIDVDDSIDAEHHLRFVLSFASTAASKLLLHKELENDCETVEISPQTGIIVENITKRIQEDGGFALIADYGYSGEKGLTFRAFRRHQLHHPLCEPGTADLTADVNFSYFKRIIDDRVTTLGPISQNTFLQNMGITVRLQMLLKNASPDVQESLISGYKMLTEPQQMGEKFKFFAFMQHRDEYIPAGFTPL</sequence>
<dbReference type="InterPro" id="IPR029063">
    <property type="entry name" value="SAM-dependent_MTases_sf"/>
</dbReference>
<evidence type="ECO:0000256" key="3">
    <source>
        <dbReference type="ARBA" id="ARBA00022603"/>
    </source>
</evidence>
<keyword evidence="9" id="KW-1185">Reference proteome</keyword>
<name>A0AAD9J1Y5_9ANNE</name>
<evidence type="ECO:0000256" key="1">
    <source>
        <dbReference type="ARBA" id="ARBA00004173"/>
    </source>
</evidence>
<dbReference type="GO" id="GO:0032981">
    <property type="term" value="P:mitochondrial respiratory chain complex I assembly"/>
    <property type="evidence" value="ECO:0007669"/>
    <property type="project" value="TreeGrafter"/>
</dbReference>
<keyword evidence="3 7" id="KW-0489">Methyltransferase</keyword>
<dbReference type="GO" id="GO:0005739">
    <property type="term" value="C:mitochondrion"/>
    <property type="evidence" value="ECO:0007669"/>
    <property type="project" value="UniProtKB-SubCell"/>
</dbReference>
<comment type="catalytic activity">
    <reaction evidence="6 7">
        <text>L-arginyl-[protein] + 2 S-adenosyl-L-methionine = N(omega),N(omega)'-dimethyl-L-arginyl-[protein] + 2 S-adenosyl-L-homocysteine + 2 H(+)</text>
        <dbReference type="Rhea" id="RHEA:48108"/>
        <dbReference type="Rhea" id="RHEA-COMP:10532"/>
        <dbReference type="Rhea" id="RHEA-COMP:11992"/>
        <dbReference type="ChEBI" id="CHEBI:15378"/>
        <dbReference type="ChEBI" id="CHEBI:29965"/>
        <dbReference type="ChEBI" id="CHEBI:57856"/>
        <dbReference type="ChEBI" id="CHEBI:59789"/>
        <dbReference type="ChEBI" id="CHEBI:88221"/>
        <dbReference type="EC" id="2.1.1.320"/>
    </reaction>
</comment>
<comment type="function">
    <text evidence="7">Arginine methyltransferase involved in the assembly or stability of mitochondrial NADH:ubiquinone oxidoreductase complex (complex I).</text>
</comment>
<dbReference type="Pfam" id="PF02636">
    <property type="entry name" value="Methyltransf_28"/>
    <property type="match status" value="1"/>
</dbReference>
<accession>A0AAD9J1Y5</accession>
<dbReference type="SUPFAM" id="SSF53335">
    <property type="entry name" value="S-adenosyl-L-methionine-dependent methyltransferases"/>
    <property type="match status" value="1"/>
</dbReference>
<dbReference type="GO" id="GO:0032259">
    <property type="term" value="P:methylation"/>
    <property type="evidence" value="ECO:0007669"/>
    <property type="project" value="UniProtKB-KW"/>
</dbReference>